<evidence type="ECO:0000313" key="2">
    <source>
        <dbReference type="Proteomes" id="UP000515240"/>
    </source>
</evidence>
<dbReference type="KEGG" id="cpis:HS961_04870"/>
<dbReference type="AlphaFoldDB" id="A0A7G5EDY6"/>
<reference evidence="1 2" key="1">
    <citation type="journal article" date="2020" name="G3 (Bethesda)">
        <title>CeMbio - The Caenorhabditis elegans Microbiome Resource.</title>
        <authorList>
            <person name="Dirksen P."/>
            <person name="Assie A."/>
            <person name="Zimmermann J."/>
            <person name="Zhang F."/>
            <person name="Tietje A.M."/>
            <person name="Marsh S.A."/>
            <person name="Felix M.A."/>
            <person name="Shapira M."/>
            <person name="Kaleta C."/>
            <person name="Schulenburg H."/>
            <person name="Samuel B."/>
        </authorList>
    </citation>
    <scope>NUCLEOTIDE SEQUENCE [LARGE SCALE GENOMIC DNA]</scope>
    <source>
        <strain evidence="1 2">BIGb0172</strain>
    </source>
</reference>
<name>A0A7G5EDY6_9BURK</name>
<keyword evidence="2" id="KW-1185">Reference proteome</keyword>
<proteinExistence type="predicted"/>
<dbReference type="Proteomes" id="UP000515240">
    <property type="component" value="Chromosome"/>
</dbReference>
<organism evidence="1 2">
    <name type="scientific">Comamonas piscis</name>
    <dbReference type="NCBI Taxonomy" id="1562974"/>
    <lineage>
        <taxon>Bacteria</taxon>
        <taxon>Pseudomonadati</taxon>
        <taxon>Pseudomonadota</taxon>
        <taxon>Betaproteobacteria</taxon>
        <taxon>Burkholderiales</taxon>
        <taxon>Comamonadaceae</taxon>
        <taxon>Comamonas</taxon>
    </lineage>
</organism>
<dbReference type="RefSeq" id="WP_182326633.1">
    <property type="nucleotide sequence ID" value="NZ_CP058554.1"/>
</dbReference>
<gene>
    <name evidence="1" type="ORF">HS961_04870</name>
</gene>
<dbReference type="EMBL" id="CP058554">
    <property type="protein sequence ID" value="QMV72211.1"/>
    <property type="molecule type" value="Genomic_DNA"/>
</dbReference>
<accession>A0A7G5EDY6</accession>
<evidence type="ECO:0000313" key="1">
    <source>
        <dbReference type="EMBL" id="QMV72211.1"/>
    </source>
</evidence>
<sequence length="80" mass="8458">MQNVIEAVTPQGDVIFRVEDGGYIVAQQIDAKPLKPAQILEGALETIGIESATDPATGLTYEFFIAGYGLSREGAFGAPE</sequence>
<protein>
    <submittedName>
        <fullName evidence="1">Uncharacterized protein</fullName>
    </submittedName>
</protein>